<reference evidence="1" key="1">
    <citation type="journal article" date="2020" name="bioRxiv">
        <title>Comparative genomics of Chlamydomonas.</title>
        <authorList>
            <person name="Craig R.J."/>
            <person name="Hasan A.R."/>
            <person name="Ness R.W."/>
            <person name="Keightley P.D."/>
        </authorList>
    </citation>
    <scope>NUCLEOTIDE SEQUENCE</scope>
    <source>
        <strain evidence="1">CCAP 11/70</strain>
    </source>
</reference>
<keyword evidence="2" id="KW-1185">Reference proteome</keyword>
<protein>
    <submittedName>
        <fullName evidence="1">Uncharacterized protein</fullName>
    </submittedName>
</protein>
<proteinExistence type="predicted"/>
<dbReference type="EMBL" id="JAEHOE010000221">
    <property type="protein sequence ID" value="KAG2482463.1"/>
    <property type="molecule type" value="Genomic_DNA"/>
</dbReference>
<dbReference type="AlphaFoldDB" id="A0A835XEB0"/>
<dbReference type="Proteomes" id="UP000612055">
    <property type="component" value="Unassembled WGS sequence"/>
</dbReference>
<sequence>MNKGNMRNMLKNPYLEERMRYLNLTLDNVVRCLFNYAFVPSPAALAPFMGSNVLDKLLDPNSYVIGIHVRVGDDVWKKDGDQSNIAEQRA</sequence>
<accession>A0A835XEB0</accession>
<dbReference type="OrthoDB" id="543231at2759"/>
<evidence type="ECO:0000313" key="1">
    <source>
        <dbReference type="EMBL" id="KAG2482463.1"/>
    </source>
</evidence>
<comment type="caution">
    <text evidence="1">The sequence shown here is derived from an EMBL/GenBank/DDBJ whole genome shotgun (WGS) entry which is preliminary data.</text>
</comment>
<organism evidence="1 2">
    <name type="scientific">Edaphochlamys debaryana</name>
    <dbReference type="NCBI Taxonomy" id="47281"/>
    <lineage>
        <taxon>Eukaryota</taxon>
        <taxon>Viridiplantae</taxon>
        <taxon>Chlorophyta</taxon>
        <taxon>core chlorophytes</taxon>
        <taxon>Chlorophyceae</taxon>
        <taxon>CS clade</taxon>
        <taxon>Chlamydomonadales</taxon>
        <taxon>Chlamydomonadales incertae sedis</taxon>
        <taxon>Edaphochlamys</taxon>
    </lineage>
</organism>
<name>A0A835XEB0_9CHLO</name>
<evidence type="ECO:0000313" key="2">
    <source>
        <dbReference type="Proteomes" id="UP000612055"/>
    </source>
</evidence>
<gene>
    <name evidence="1" type="ORF">HYH03_018609</name>
</gene>